<evidence type="ECO:0000259" key="1">
    <source>
        <dbReference type="Pfam" id="PF08385"/>
    </source>
</evidence>
<dbReference type="Pfam" id="PF08385">
    <property type="entry name" value="DHC_N1"/>
    <property type="match status" value="1"/>
</dbReference>
<reference evidence="2 3" key="1">
    <citation type="submission" date="2022-05" db="EMBL/GenBank/DDBJ databases">
        <authorList>
            <consortium name="Genoscope - CEA"/>
            <person name="William W."/>
        </authorList>
    </citation>
    <scope>NUCLEOTIDE SEQUENCE [LARGE SCALE GENOMIC DNA]</scope>
</reference>
<comment type="caution">
    <text evidence="2">The sequence shown here is derived from an EMBL/GenBank/DDBJ whole genome shotgun (WGS) entry which is preliminary data.</text>
</comment>
<dbReference type="InterPro" id="IPR013594">
    <property type="entry name" value="Dynein_heavy_tail"/>
</dbReference>
<name>A0ABN8PGX1_9CNID</name>
<sequence length="161" mass="18798">MHYLGLQITLKLDPETEIKKYGPRPGPLDEIEMWSERLEKITSVSEQLCSQVALNILMNLEDAHSTYAQSFHLVKREIAKAESETNDNLQFLSTLLPWFEKLHYATKSAEMVVVFPPLMHSMYLVWVYSRLVSRSCSHMTSKGDYYCDHANQNKKFNLQFY</sequence>
<evidence type="ECO:0000313" key="3">
    <source>
        <dbReference type="Proteomes" id="UP001159427"/>
    </source>
</evidence>
<dbReference type="Proteomes" id="UP001159427">
    <property type="component" value="Unassembled WGS sequence"/>
</dbReference>
<proteinExistence type="predicted"/>
<feature type="domain" description="Dynein heavy chain tail" evidence="1">
    <location>
        <begin position="12"/>
        <end position="130"/>
    </location>
</feature>
<dbReference type="PANTHER" id="PTHR46961:SF21">
    <property type="entry name" value="LOW QUALITY PROTEIN: DYNEIN BETA CHAIN, FLAGELLAR OUTER ARM-LIKE"/>
    <property type="match status" value="1"/>
</dbReference>
<dbReference type="PANTHER" id="PTHR46961">
    <property type="entry name" value="DYNEIN HEAVY CHAIN 1, AXONEMAL-LIKE PROTEIN"/>
    <property type="match status" value="1"/>
</dbReference>
<gene>
    <name evidence="2" type="ORF">PEVE_00042841</name>
</gene>
<evidence type="ECO:0000313" key="2">
    <source>
        <dbReference type="EMBL" id="CAH3143368.1"/>
    </source>
</evidence>
<protein>
    <recommendedName>
        <fullName evidence="1">Dynein heavy chain tail domain-containing protein</fullName>
    </recommendedName>
</protein>
<accession>A0ABN8PGX1</accession>
<organism evidence="2 3">
    <name type="scientific">Porites evermanni</name>
    <dbReference type="NCBI Taxonomy" id="104178"/>
    <lineage>
        <taxon>Eukaryota</taxon>
        <taxon>Metazoa</taxon>
        <taxon>Cnidaria</taxon>
        <taxon>Anthozoa</taxon>
        <taxon>Hexacorallia</taxon>
        <taxon>Scleractinia</taxon>
        <taxon>Fungiina</taxon>
        <taxon>Poritidae</taxon>
        <taxon>Porites</taxon>
    </lineage>
</organism>
<keyword evidence="3" id="KW-1185">Reference proteome</keyword>
<dbReference type="InterPro" id="IPR026983">
    <property type="entry name" value="DHC"/>
</dbReference>
<dbReference type="EMBL" id="CALNXI010000853">
    <property type="protein sequence ID" value="CAH3143368.1"/>
    <property type="molecule type" value="Genomic_DNA"/>
</dbReference>